<dbReference type="AlphaFoldDB" id="A0A0G4KIS6"/>
<evidence type="ECO:0008006" key="4">
    <source>
        <dbReference type="Google" id="ProtNLM"/>
    </source>
</evidence>
<feature type="region of interest" description="Disordered" evidence="1">
    <location>
        <begin position="223"/>
        <end position="343"/>
    </location>
</feature>
<feature type="compositionally biased region" description="Low complexity" evidence="1">
    <location>
        <begin position="285"/>
        <end position="318"/>
    </location>
</feature>
<feature type="region of interest" description="Disordered" evidence="1">
    <location>
        <begin position="1"/>
        <end position="22"/>
    </location>
</feature>
<proteinExistence type="predicted"/>
<feature type="compositionally biased region" description="Low complexity" evidence="1">
    <location>
        <begin position="66"/>
        <end position="76"/>
    </location>
</feature>
<evidence type="ECO:0000313" key="3">
    <source>
        <dbReference type="Proteomes" id="UP000045706"/>
    </source>
</evidence>
<reference evidence="3" key="1">
    <citation type="submission" date="2015-05" db="EMBL/GenBank/DDBJ databases">
        <authorList>
            <person name="Fogelqvist Johan"/>
        </authorList>
    </citation>
    <scope>NUCLEOTIDE SEQUENCE [LARGE SCALE GENOMIC DNA]</scope>
</reference>
<feature type="compositionally biased region" description="Acidic residues" evidence="1">
    <location>
        <begin position="319"/>
        <end position="329"/>
    </location>
</feature>
<evidence type="ECO:0000313" key="2">
    <source>
        <dbReference type="EMBL" id="CRK01330.1"/>
    </source>
</evidence>
<protein>
    <recommendedName>
        <fullName evidence="4">Myb-like domain-containing protein</fullName>
    </recommendedName>
</protein>
<accession>A0A0G4KIS6</accession>
<feature type="compositionally biased region" description="Polar residues" evidence="1">
    <location>
        <begin position="226"/>
        <end position="238"/>
    </location>
</feature>
<feature type="non-terminal residue" evidence="2">
    <location>
        <position position="482"/>
    </location>
</feature>
<feature type="compositionally biased region" description="Polar residues" evidence="1">
    <location>
        <begin position="149"/>
        <end position="165"/>
    </location>
</feature>
<organism evidence="2 3">
    <name type="scientific">Verticillium longisporum</name>
    <name type="common">Verticillium dahliae var. longisporum</name>
    <dbReference type="NCBI Taxonomy" id="100787"/>
    <lineage>
        <taxon>Eukaryota</taxon>
        <taxon>Fungi</taxon>
        <taxon>Dikarya</taxon>
        <taxon>Ascomycota</taxon>
        <taxon>Pezizomycotina</taxon>
        <taxon>Sordariomycetes</taxon>
        <taxon>Hypocreomycetidae</taxon>
        <taxon>Glomerellales</taxon>
        <taxon>Plectosphaerellaceae</taxon>
        <taxon>Verticillium</taxon>
    </lineage>
</organism>
<dbReference type="Proteomes" id="UP000045706">
    <property type="component" value="Unassembled WGS sequence"/>
</dbReference>
<sequence length="482" mass="52417">MGRTKGRKDASKVSEQVPSDEEVRISAANLLLGLDPFVLKHKHKNKPTKTPVQDDDESTSGTTPTADLSTESSGDSSTEEASSDGQSSPSKESRDAETPAEVQSVEADDSSSVPETSDAESSAGEAAQAIMDEKSEKSVSFAEDKSQTDESTQTSSNDAMTTASENDLAKPMPSTALIDKWTASDDAMIIGMKEDSAAWAVIGNAIGRGKNEVKKRYHEIKVVTANAASVPTSKQASVDTAEPEKPQKAKPSEDTERDASKDNAEKTCDEKKSNTKVDTKRRIQSPSKSPPSTTSTSLSAMEAALLASPASSNTSSSSDGDEAGYDADGFDPYSPDPRPDPFAHERERRRQDRFMQRHLWAALYPRHRTTQDHEDKYTGATGFADRGFSRRDRRLLASLEDRRLGNRWLEMQANFFNATGRMLPLHLIKAKLEGQGTTDEEQMLPRVARFEQMVASWNSSVADSEELLDPALAGEVPEDAMT</sequence>
<feature type="compositionally biased region" description="Basic and acidic residues" evidence="1">
    <location>
        <begin position="242"/>
        <end position="281"/>
    </location>
</feature>
<dbReference type="EMBL" id="CVQI01000780">
    <property type="protein sequence ID" value="CRK01330.1"/>
    <property type="molecule type" value="Genomic_DNA"/>
</dbReference>
<feature type="compositionally biased region" description="Basic and acidic residues" evidence="1">
    <location>
        <begin position="131"/>
        <end position="148"/>
    </location>
</feature>
<gene>
    <name evidence="2" type="ORF">BN1723_008746</name>
</gene>
<name>A0A0G4KIS6_VERLO</name>
<feature type="region of interest" description="Disordered" evidence="1">
    <location>
        <begin position="42"/>
        <end position="174"/>
    </location>
</feature>
<evidence type="ECO:0000256" key="1">
    <source>
        <dbReference type="SAM" id="MobiDB-lite"/>
    </source>
</evidence>